<keyword evidence="3" id="KW-0106">Calcium</keyword>
<dbReference type="GO" id="GO:0046872">
    <property type="term" value="F:metal ion binding"/>
    <property type="evidence" value="ECO:0007669"/>
    <property type="project" value="UniProtKB-KW"/>
</dbReference>
<accession>A0A916JW85</accession>
<dbReference type="InterPro" id="IPR000917">
    <property type="entry name" value="Sulfatase_N"/>
</dbReference>
<evidence type="ECO:0000256" key="1">
    <source>
        <dbReference type="ARBA" id="ARBA00008779"/>
    </source>
</evidence>
<dbReference type="InterPro" id="IPR050738">
    <property type="entry name" value="Sulfatase"/>
</dbReference>
<feature type="domain" description="Sulfatase N-terminal" evidence="5">
    <location>
        <begin position="53"/>
        <end position="489"/>
    </location>
</feature>
<keyword evidence="7" id="KW-1185">Reference proteome</keyword>
<dbReference type="PROSITE" id="PS00523">
    <property type="entry name" value="SULFATASE_1"/>
    <property type="match status" value="1"/>
</dbReference>
<reference evidence="6" key="1">
    <citation type="submission" date="2021-06" db="EMBL/GenBank/DDBJ databases">
        <authorList>
            <person name="Criscuolo A."/>
        </authorList>
    </citation>
    <scope>NUCLEOTIDE SEQUENCE</scope>
    <source>
        <strain evidence="6">CIP111803</strain>
    </source>
</reference>
<dbReference type="PANTHER" id="PTHR42693:SF33">
    <property type="entry name" value="ARYLSULFATASE"/>
    <property type="match status" value="1"/>
</dbReference>
<proteinExistence type="inferred from homology"/>
<gene>
    <name evidence="6" type="ORF">LEUCIP111803_01271</name>
</gene>
<name>A0A916JW85_9MICO</name>
<dbReference type="EMBL" id="CAJVAP010000012">
    <property type="protein sequence ID" value="CAG7610178.1"/>
    <property type="molecule type" value="Genomic_DNA"/>
</dbReference>
<dbReference type="InterPro" id="IPR024607">
    <property type="entry name" value="Sulfatase_CS"/>
</dbReference>
<evidence type="ECO:0000313" key="7">
    <source>
        <dbReference type="Proteomes" id="UP000693892"/>
    </source>
</evidence>
<sequence>MAAADAPDGREQVAGDPRAGARGYERFPHPVTERAATTERAWRRPRSARPGAPNVVLILADDLGFSDVGAYGSEIRTPHLDALADTGVTYTNYHTNPVCSPARASLLTGINSHRAGFAEVAHADPGLPNNVLELPDDAPTIAESFQAAGYATIAIGKWHLAKESHMHEGADQHSWPVQRGFDRYFGHLDGFSQLFHPHRLYVDNSLYEPDPDDDSYLTDVYTDRAIGYLSGLRANEPEKPFFLYLAHTAVHAPLQAKEEDISRYRGVYEAGWQQLREERFAAQRALGIVDEHAELPDEDPDFEVAAWDELSASQRELYARYMSVYAGAVDNMDQNLGRLIEHLKASGDFENTIFAFASDNGASGEGGPEGTRSYLSKFVHDVEPPESWRVDLETPLEEVGGPRSAIHYPRGWARVSATPYRYFKGHTYGGGVRAPLIISWQRGIGDAGGGAAAESPAAAPADGGSGRRINRNFAHVTDLGVALLELAGVEPLAARHGRPAMEFDGRPEAILGGVLAGREADADRVQYWECYGHRALVRGRHKIVTEHEPGRDFAADAWRLYDLDADPTERIDLAGGSPELTRELGERWVREAWANTVFPINDDGRAGLLRPSFEQSLSEPITLAATTPPLERYRSSRLIALRSFAVIAEFGGAEGGRAAEAAGVLVAHGDQGGGYLLAVEGGEVVFVYNEYGRRHRIAVPVPPEPADGAPVRVVVRAEATEDLHWRIALEAGGRRAELPPVMQFVGLAPFSGISVGRDAGNPVDWSIRERRGEFPFTGRLVGVRYEPGDPAPYNETVLVDVLAEQARLYD</sequence>
<dbReference type="CDD" id="cd16025">
    <property type="entry name" value="PAS_like"/>
    <property type="match status" value="1"/>
</dbReference>
<evidence type="ECO:0000256" key="3">
    <source>
        <dbReference type="ARBA" id="ARBA00022837"/>
    </source>
</evidence>
<dbReference type="PROSITE" id="PS00149">
    <property type="entry name" value="SULFATASE_2"/>
    <property type="match status" value="1"/>
</dbReference>
<feature type="region of interest" description="Disordered" evidence="4">
    <location>
        <begin position="1"/>
        <end position="48"/>
    </location>
</feature>
<protein>
    <recommendedName>
        <fullName evidence="5">Sulfatase N-terminal domain-containing protein</fullName>
    </recommendedName>
</protein>
<comment type="caution">
    <text evidence="6">The sequence shown here is derived from an EMBL/GenBank/DDBJ whole genome shotgun (WGS) entry which is preliminary data.</text>
</comment>
<dbReference type="AlphaFoldDB" id="A0A916JW85"/>
<feature type="compositionally biased region" description="Basic and acidic residues" evidence="4">
    <location>
        <begin position="23"/>
        <end position="42"/>
    </location>
</feature>
<evidence type="ECO:0000313" key="6">
    <source>
        <dbReference type="EMBL" id="CAG7610178.1"/>
    </source>
</evidence>
<dbReference type="GO" id="GO:0004065">
    <property type="term" value="F:arylsulfatase activity"/>
    <property type="evidence" value="ECO:0007669"/>
    <property type="project" value="TreeGrafter"/>
</dbReference>
<organism evidence="6 7">
    <name type="scientific">Leucobacter soli</name>
    <dbReference type="NCBI Taxonomy" id="2812850"/>
    <lineage>
        <taxon>Bacteria</taxon>
        <taxon>Bacillati</taxon>
        <taxon>Actinomycetota</taxon>
        <taxon>Actinomycetes</taxon>
        <taxon>Micrococcales</taxon>
        <taxon>Microbacteriaceae</taxon>
        <taxon>Leucobacter</taxon>
    </lineage>
</organism>
<dbReference type="Proteomes" id="UP000693892">
    <property type="component" value="Unassembled WGS sequence"/>
</dbReference>
<dbReference type="Pfam" id="PF00884">
    <property type="entry name" value="Sulfatase"/>
    <property type="match status" value="1"/>
</dbReference>
<evidence type="ECO:0000256" key="2">
    <source>
        <dbReference type="ARBA" id="ARBA00022723"/>
    </source>
</evidence>
<evidence type="ECO:0000256" key="4">
    <source>
        <dbReference type="SAM" id="MobiDB-lite"/>
    </source>
</evidence>
<evidence type="ECO:0000259" key="5">
    <source>
        <dbReference type="Pfam" id="PF00884"/>
    </source>
</evidence>
<keyword evidence="2" id="KW-0479">Metal-binding</keyword>
<dbReference type="PANTHER" id="PTHR42693">
    <property type="entry name" value="ARYLSULFATASE FAMILY MEMBER"/>
    <property type="match status" value="1"/>
</dbReference>
<comment type="similarity">
    <text evidence="1">Belongs to the sulfatase family.</text>
</comment>